<organism evidence="1 2">
    <name type="scientific">Croceivirga thetidis</name>
    <dbReference type="NCBI Taxonomy" id="2721623"/>
    <lineage>
        <taxon>Bacteria</taxon>
        <taxon>Pseudomonadati</taxon>
        <taxon>Bacteroidota</taxon>
        <taxon>Flavobacteriia</taxon>
        <taxon>Flavobacteriales</taxon>
        <taxon>Flavobacteriaceae</taxon>
        <taxon>Croceivirga</taxon>
    </lineage>
</organism>
<reference evidence="1 2" key="1">
    <citation type="submission" date="2020-04" db="EMBL/GenBank/DDBJ databases">
        <authorList>
            <person name="Yoon J."/>
        </authorList>
    </citation>
    <scope>NUCLEOTIDE SEQUENCE [LARGE SCALE GENOMIC DNA]</scope>
    <source>
        <strain evidence="1 2">DJ-13</strain>
    </source>
</reference>
<accession>A0ABX1GNA9</accession>
<keyword evidence="2" id="KW-1185">Reference proteome</keyword>
<name>A0ABX1GNA9_9FLAO</name>
<gene>
    <name evidence="1" type="ORF">HCU67_03805</name>
</gene>
<dbReference type="RefSeq" id="WP_168551253.1">
    <property type="nucleotide sequence ID" value="NZ_JAAWWL010000001.1"/>
</dbReference>
<evidence type="ECO:0008006" key="3">
    <source>
        <dbReference type="Google" id="ProtNLM"/>
    </source>
</evidence>
<evidence type="ECO:0000313" key="2">
    <source>
        <dbReference type="Proteomes" id="UP000718451"/>
    </source>
</evidence>
<proteinExistence type="predicted"/>
<dbReference type="EMBL" id="JAAWWL010000001">
    <property type="protein sequence ID" value="NKI31054.1"/>
    <property type="molecule type" value="Genomic_DNA"/>
</dbReference>
<protein>
    <recommendedName>
        <fullName evidence="3">Acetyltransferase</fullName>
    </recommendedName>
</protein>
<comment type="caution">
    <text evidence="1">The sequence shown here is derived from an EMBL/GenBank/DDBJ whole genome shotgun (WGS) entry which is preliminary data.</text>
</comment>
<dbReference type="Proteomes" id="UP000718451">
    <property type="component" value="Unassembled WGS sequence"/>
</dbReference>
<sequence length="102" mass="12276">MKFSKGYIETYAGLPELLEEKYPELNFKNHCYLRMALDHMFNTKWDLRIARPAHKHLNIQQKEEVVCILRSYYKNKGLILDQNEHSIIVRKICRKKQLKLSL</sequence>
<evidence type="ECO:0000313" key="1">
    <source>
        <dbReference type="EMBL" id="NKI31054.1"/>
    </source>
</evidence>